<dbReference type="InterPro" id="IPR050736">
    <property type="entry name" value="Sensor_HK_Regulatory"/>
</dbReference>
<feature type="transmembrane region" description="Helical" evidence="13">
    <location>
        <begin position="239"/>
        <end position="262"/>
    </location>
</feature>
<gene>
    <name evidence="15" type="ORF">AMOR_16540</name>
</gene>
<dbReference type="InterPro" id="IPR029016">
    <property type="entry name" value="GAF-like_dom_sf"/>
</dbReference>
<evidence type="ECO:0000256" key="9">
    <source>
        <dbReference type="ARBA" id="ARBA00022989"/>
    </source>
</evidence>
<dbReference type="CDD" id="cd00075">
    <property type="entry name" value="HATPase"/>
    <property type="match status" value="1"/>
</dbReference>
<feature type="transmembrane region" description="Helical" evidence="13">
    <location>
        <begin position="378"/>
        <end position="397"/>
    </location>
</feature>
<dbReference type="InterPro" id="IPR003661">
    <property type="entry name" value="HisK_dim/P_dom"/>
</dbReference>
<dbReference type="Gene3D" id="3.30.450.40">
    <property type="match status" value="1"/>
</dbReference>
<feature type="transmembrane region" description="Helical" evidence="13">
    <location>
        <begin position="6"/>
        <end position="25"/>
    </location>
</feature>
<keyword evidence="9 13" id="KW-1133">Transmembrane helix</keyword>
<dbReference type="InterPro" id="IPR003594">
    <property type="entry name" value="HATPase_dom"/>
</dbReference>
<comment type="catalytic activity">
    <reaction evidence="1">
        <text>ATP + protein L-histidine = ADP + protein N-phospho-L-histidine.</text>
        <dbReference type="EC" id="2.7.13.3"/>
    </reaction>
</comment>
<evidence type="ECO:0000313" key="15">
    <source>
        <dbReference type="EMBL" id="BDG02658.1"/>
    </source>
</evidence>
<keyword evidence="8" id="KW-0418">Kinase</keyword>
<evidence type="ECO:0000256" key="10">
    <source>
        <dbReference type="ARBA" id="ARBA00023012"/>
    </source>
</evidence>
<proteinExistence type="inferred from homology"/>
<evidence type="ECO:0000256" key="13">
    <source>
        <dbReference type="SAM" id="Phobius"/>
    </source>
</evidence>
<evidence type="ECO:0000256" key="6">
    <source>
        <dbReference type="ARBA" id="ARBA00022679"/>
    </source>
</evidence>
<evidence type="ECO:0000313" key="16">
    <source>
        <dbReference type="Proteomes" id="UP001162891"/>
    </source>
</evidence>
<feature type="region of interest" description="Disordered" evidence="12">
    <location>
        <begin position="1052"/>
        <end position="1099"/>
    </location>
</feature>
<feature type="transmembrane region" description="Helical" evidence="13">
    <location>
        <begin position="283"/>
        <end position="309"/>
    </location>
</feature>
<feature type="domain" description="Histidine kinase" evidence="14">
    <location>
        <begin position="848"/>
        <end position="1068"/>
    </location>
</feature>
<evidence type="ECO:0000256" key="1">
    <source>
        <dbReference type="ARBA" id="ARBA00000085"/>
    </source>
</evidence>
<dbReference type="PROSITE" id="PS50283">
    <property type="entry name" value="NA_SOLUT_SYMP_3"/>
    <property type="match status" value="1"/>
</dbReference>
<feature type="transmembrane region" description="Helical" evidence="13">
    <location>
        <begin position="443"/>
        <end position="464"/>
    </location>
</feature>
<feature type="compositionally biased region" description="Basic and acidic residues" evidence="12">
    <location>
        <begin position="1063"/>
        <end position="1077"/>
    </location>
</feature>
<dbReference type="InterPro" id="IPR038377">
    <property type="entry name" value="Na/Glc_symporter_sf"/>
</dbReference>
<dbReference type="Gene3D" id="1.10.287.130">
    <property type="match status" value="1"/>
</dbReference>
<keyword evidence="7 13" id="KW-0812">Transmembrane</keyword>
<feature type="transmembrane region" description="Helical" evidence="13">
    <location>
        <begin position="409"/>
        <end position="431"/>
    </location>
</feature>
<feature type="transmembrane region" description="Helical" evidence="13">
    <location>
        <begin position="68"/>
        <end position="87"/>
    </location>
</feature>
<dbReference type="CDD" id="cd00082">
    <property type="entry name" value="HisKA"/>
    <property type="match status" value="1"/>
</dbReference>
<dbReference type="SUPFAM" id="SSF47384">
    <property type="entry name" value="Homodimeric domain of signal transducing histidine kinase"/>
    <property type="match status" value="1"/>
</dbReference>
<protein>
    <recommendedName>
        <fullName evidence="4">histidine kinase</fullName>
        <ecNumber evidence="4">2.7.13.3</ecNumber>
    </recommendedName>
</protein>
<organism evidence="15 16">
    <name type="scientific">Anaeromyxobacter oryzae</name>
    <dbReference type="NCBI Taxonomy" id="2918170"/>
    <lineage>
        <taxon>Bacteria</taxon>
        <taxon>Pseudomonadati</taxon>
        <taxon>Myxococcota</taxon>
        <taxon>Myxococcia</taxon>
        <taxon>Myxococcales</taxon>
        <taxon>Cystobacterineae</taxon>
        <taxon>Anaeromyxobacteraceae</taxon>
        <taxon>Anaeromyxobacter</taxon>
    </lineage>
</organism>
<keyword evidence="10" id="KW-0902">Two-component regulatory system</keyword>
<dbReference type="EC" id="2.7.13.3" evidence="4"/>
<dbReference type="InterPro" id="IPR005467">
    <property type="entry name" value="His_kinase_dom"/>
</dbReference>
<feature type="transmembrane region" description="Helical" evidence="13">
    <location>
        <begin position="37"/>
        <end position="56"/>
    </location>
</feature>
<dbReference type="Pfam" id="PF00512">
    <property type="entry name" value="HisKA"/>
    <property type="match status" value="1"/>
</dbReference>
<evidence type="ECO:0000256" key="2">
    <source>
        <dbReference type="ARBA" id="ARBA00004141"/>
    </source>
</evidence>
<evidence type="ECO:0000256" key="12">
    <source>
        <dbReference type="SAM" id="MobiDB-lite"/>
    </source>
</evidence>
<dbReference type="RefSeq" id="WP_248360346.1">
    <property type="nucleotide sequence ID" value="NZ_AP025591.1"/>
</dbReference>
<evidence type="ECO:0000256" key="7">
    <source>
        <dbReference type="ARBA" id="ARBA00022692"/>
    </source>
</evidence>
<dbReference type="InterPro" id="IPR036097">
    <property type="entry name" value="HisK_dim/P_sf"/>
</dbReference>
<feature type="transmembrane region" description="Helical" evidence="13">
    <location>
        <begin position="163"/>
        <end position="180"/>
    </location>
</feature>
<dbReference type="InterPro" id="IPR001734">
    <property type="entry name" value="Na/solute_symporter"/>
</dbReference>
<dbReference type="Gene3D" id="1.20.1730.10">
    <property type="entry name" value="Sodium/glucose cotransporter"/>
    <property type="match status" value="1"/>
</dbReference>
<keyword evidence="6" id="KW-0808">Transferase</keyword>
<keyword evidence="5" id="KW-0597">Phosphoprotein</keyword>
<evidence type="ECO:0000256" key="11">
    <source>
        <dbReference type="ARBA" id="ARBA00023136"/>
    </source>
</evidence>
<evidence type="ECO:0000256" key="3">
    <source>
        <dbReference type="ARBA" id="ARBA00006434"/>
    </source>
</evidence>
<reference evidence="16" key="1">
    <citation type="journal article" date="2022" name="Int. J. Syst. Evol. Microbiol.">
        <title>Anaeromyxobacter oryzae sp. nov., Anaeromyxobacter diazotrophicus sp. nov. and Anaeromyxobacter paludicola sp. nov., isolated from paddy soils.</title>
        <authorList>
            <person name="Itoh H."/>
            <person name="Xu Z."/>
            <person name="Mise K."/>
            <person name="Masuda Y."/>
            <person name="Ushijima N."/>
            <person name="Hayakawa C."/>
            <person name="Shiratori Y."/>
            <person name="Senoo K."/>
        </authorList>
    </citation>
    <scope>NUCLEOTIDE SEQUENCE [LARGE SCALE GENOMIC DNA]</scope>
    <source>
        <strain evidence="16">Red232</strain>
    </source>
</reference>
<dbReference type="PRINTS" id="PR00344">
    <property type="entry name" value="BCTRLSENSOR"/>
</dbReference>
<dbReference type="SMART" id="SM00388">
    <property type="entry name" value="HisKA"/>
    <property type="match status" value="1"/>
</dbReference>
<name>A0ABN6MSC9_9BACT</name>
<dbReference type="PANTHER" id="PTHR43711">
    <property type="entry name" value="TWO-COMPONENT HISTIDINE KINASE"/>
    <property type="match status" value="1"/>
</dbReference>
<dbReference type="PROSITE" id="PS50109">
    <property type="entry name" value="HIS_KIN"/>
    <property type="match status" value="1"/>
</dbReference>
<dbReference type="SUPFAM" id="SSF55781">
    <property type="entry name" value="GAF domain-like"/>
    <property type="match status" value="1"/>
</dbReference>
<dbReference type="SUPFAM" id="SSF55874">
    <property type="entry name" value="ATPase domain of HSP90 chaperone/DNA topoisomerase II/histidine kinase"/>
    <property type="match status" value="1"/>
</dbReference>
<evidence type="ECO:0000259" key="14">
    <source>
        <dbReference type="PROSITE" id="PS50109"/>
    </source>
</evidence>
<evidence type="ECO:0000256" key="5">
    <source>
        <dbReference type="ARBA" id="ARBA00022553"/>
    </source>
</evidence>
<evidence type="ECO:0000256" key="4">
    <source>
        <dbReference type="ARBA" id="ARBA00012438"/>
    </source>
</evidence>
<dbReference type="Proteomes" id="UP001162891">
    <property type="component" value="Chromosome"/>
</dbReference>
<feature type="transmembrane region" description="Helical" evidence="13">
    <location>
        <begin position="116"/>
        <end position="134"/>
    </location>
</feature>
<dbReference type="PANTHER" id="PTHR43711:SF1">
    <property type="entry name" value="HISTIDINE KINASE 1"/>
    <property type="match status" value="1"/>
</dbReference>
<comment type="similarity">
    <text evidence="3">Belongs to the sodium:solute symporter (SSF) (TC 2.A.21) family.</text>
</comment>
<accession>A0ABN6MSC9</accession>
<dbReference type="Gene3D" id="3.30.565.10">
    <property type="entry name" value="Histidine kinase-like ATPase, C-terminal domain"/>
    <property type="match status" value="1"/>
</dbReference>
<evidence type="ECO:0000256" key="8">
    <source>
        <dbReference type="ARBA" id="ARBA00022777"/>
    </source>
</evidence>
<comment type="subcellular location">
    <subcellularLocation>
        <location evidence="2">Membrane</location>
        <topology evidence="2">Multi-pass membrane protein</topology>
    </subcellularLocation>
</comment>
<keyword evidence="16" id="KW-1185">Reference proteome</keyword>
<feature type="transmembrane region" description="Helical" evidence="13">
    <location>
        <begin position="329"/>
        <end position="357"/>
    </location>
</feature>
<feature type="transmembrane region" description="Helical" evidence="13">
    <location>
        <begin position="192"/>
        <end position="219"/>
    </location>
</feature>
<dbReference type="InterPro" id="IPR036890">
    <property type="entry name" value="HATPase_C_sf"/>
</dbReference>
<dbReference type="Pfam" id="PF02518">
    <property type="entry name" value="HATPase_c"/>
    <property type="match status" value="1"/>
</dbReference>
<dbReference type="InterPro" id="IPR004358">
    <property type="entry name" value="Sig_transdc_His_kin-like_C"/>
</dbReference>
<keyword evidence="11 13" id="KW-0472">Membrane</keyword>
<sequence length="1099" mass="116460">MAELALPAAIVTAYVALLVAVAVWAERQEARGRAVASNGIIYSLSLAVYATTWTFYGSVGLAAREGLLWLTVYLGPTLCAATWWWVLRPLIRLKERHRVTGLADLLALRYEKSQPLALLATVVVVAGLVPYLALQLKTMIATLAIVSGAAGPGGVDPAAGRHLGPPLVVVMLLFTIAFGLRRVRPAERHPGLVVALAVESVVKLVAFVAAGAFVTYGLFHGFRDVFQRAVAVPAAVPDLLGGEGVLAWLSRLLLSAFAILLLPRQFHVAVVENADVRHLRTAMWLFPVFLFAINLFVLPVALGGLVLGHPAAQADTFVLQLPLDAGRPVLSWLVFLGGFSAGTGMVVVETIALATMISNQVVIPAADRITALGALRRHVLPARWAAAALVLVAAFAYERLFGQGYSLSSIGFISFAAVLQLAPALLGGLVWRGASRVGAHAGLATGFVTWAYVLVAPVLAHAGWLPASLLTHGPFGIEALRPEGLFDVHLDTLSHAVLWTMLLNVGAFIGGSLLFPPGREEDARVDRLLAPVVTTAAPAEWAPPLVTVREKRARAAALLARYHGEALGAELADACLAKVGADPDGALSALQLAELQGEVETTLAAAIGSAAAYAALRREPLVAPDEARAVSAAYADILAELHVTPAELQRKIDYHLERERLLLRDAANQRFLAGVSGLLAASLDLEATARTAVRLPVPHLADAAVLWLAPEGTRPARAWLAHADAALERAGGAVLCAGAPAIGEGTAVARALASRRPVVEEGAPRGGWSAALVAVLPKGGSVTLPLHSARGAVGALVLLASDARRLRPAEGLALAEELARRVALALENARLYHHAEEAVRARDEFLAVASHELKTPLTPLRIKIQALERLVARGDLGRVPHDKLLQLFGGAEGQVLRLVGLVDDLLDVTRLTSKRLRLRPEPMDLARAVRDVVERHATEARASGCVVVVAASSPVQGAWDRLRIEQVVTNLLTNAFKYAPGARVALAVEGDDVRARVVVRDDGPGIAPSDQERIFRPFERAARYLEVSGFGLGLFIVRQIVEAHGGEVRLESAPGRGTSFEVELPRRPLRVSEEEGTARTAPPAQPMPQGGAPGLERDA</sequence>
<dbReference type="CDD" id="cd10322">
    <property type="entry name" value="SLC5sbd"/>
    <property type="match status" value="1"/>
</dbReference>
<dbReference type="EMBL" id="AP025591">
    <property type="protein sequence ID" value="BDG02658.1"/>
    <property type="molecule type" value="Genomic_DNA"/>
</dbReference>
<dbReference type="SMART" id="SM00387">
    <property type="entry name" value="HATPase_c"/>
    <property type="match status" value="1"/>
</dbReference>